<feature type="domain" description="Alpha-D-phosphohexomutase alpha/beta/alpha" evidence="13">
    <location>
        <begin position="386"/>
        <end position="517"/>
    </location>
</feature>
<dbReference type="Gene3D" id="3.40.120.10">
    <property type="entry name" value="Alpha-D-Glucose-1,6-Bisphosphate, subunit A, domain 3"/>
    <property type="match status" value="3"/>
</dbReference>
<keyword evidence="7" id="KW-0479">Metal-binding</keyword>
<proteinExistence type="inferred from homology"/>
<evidence type="ECO:0000256" key="3">
    <source>
        <dbReference type="ARBA" id="ARBA00004699"/>
    </source>
</evidence>
<keyword evidence="17" id="KW-1185">Reference proteome</keyword>
<evidence type="ECO:0000259" key="15">
    <source>
        <dbReference type="Pfam" id="PF02880"/>
    </source>
</evidence>
<evidence type="ECO:0000259" key="12">
    <source>
        <dbReference type="Pfam" id="PF00408"/>
    </source>
</evidence>
<protein>
    <recommendedName>
        <fullName evidence="5">phosphomannomutase</fullName>
        <ecNumber evidence="5">5.4.2.8</ecNumber>
    </recommendedName>
</protein>
<dbReference type="Gene3D" id="3.30.310.50">
    <property type="entry name" value="Alpha-D-phosphohexomutase, C-terminal domain"/>
    <property type="match status" value="1"/>
</dbReference>
<evidence type="ECO:0000256" key="6">
    <source>
        <dbReference type="ARBA" id="ARBA00022553"/>
    </source>
</evidence>
<dbReference type="InterPro" id="IPR016066">
    <property type="entry name" value="A-D-PHexomutase_CS"/>
</dbReference>
<comment type="cofactor">
    <cofactor evidence="2">
        <name>Mg(2+)</name>
        <dbReference type="ChEBI" id="CHEBI:18420"/>
    </cofactor>
</comment>
<evidence type="ECO:0000313" key="16">
    <source>
        <dbReference type="EMBL" id="WOJ97497.1"/>
    </source>
</evidence>
<gene>
    <name evidence="16" type="ORF">R0137_02740</name>
</gene>
<keyword evidence="11" id="KW-0812">Transmembrane</keyword>
<dbReference type="InterPro" id="IPR036900">
    <property type="entry name" value="A-D-PHexomutase_C_sf"/>
</dbReference>
<reference evidence="16 17" key="1">
    <citation type="submission" date="2023-10" db="EMBL/GenBank/DDBJ databases">
        <title>Two novel species belonging to the OM43/NOR5 clade.</title>
        <authorList>
            <person name="Park M."/>
        </authorList>
    </citation>
    <scope>NUCLEOTIDE SEQUENCE [LARGE SCALE GENOMIC DNA]</scope>
    <source>
        <strain evidence="16 17">IMCC45268</strain>
    </source>
</reference>
<dbReference type="InterPro" id="IPR005844">
    <property type="entry name" value="A-D-PHexomutase_a/b/a-I"/>
</dbReference>
<dbReference type="PANTHER" id="PTHR43771">
    <property type="entry name" value="PHOSPHOMANNOMUTASE"/>
    <property type="match status" value="1"/>
</dbReference>
<evidence type="ECO:0000256" key="1">
    <source>
        <dbReference type="ARBA" id="ARBA00000586"/>
    </source>
</evidence>
<comment type="pathway">
    <text evidence="3">Nucleotide-sugar biosynthesis; GDP-alpha-D-mannose biosynthesis; alpha-D-mannose 1-phosphate from D-fructose 6-phosphate: step 2/2.</text>
</comment>
<dbReference type="PROSITE" id="PS00710">
    <property type="entry name" value="PGM_PMM"/>
    <property type="match status" value="1"/>
</dbReference>
<evidence type="ECO:0000256" key="2">
    <source>
        <dbReference type="ARBA" id="ARBA00001946"/>
    </source>
</evidence>
<evidence type="ECO:0000259" key="13">
    <source>
        <dbReference type="Pfam" id="PF02878"/>
    </source>
</evidence>
<keyword evidence="11" id="KW-0472">Membrane</keyword>
<accession>A0ABZ0ID86</accession>
<dbReference type="SUPFAM" id="SSF53738">
    <property type="entry name" value="Phosphoglucomutase, first 3 domains"/>
    <property type="match status" value="3"/>
</dbReference>
<evidence type="ECO:0000256" key="10">
    <source>
        <dbReference type="SAM" id="MobiDB-lite"/>
    </source>
</evidence>
<dbReference type="InterPro" id="IPR005843">
    <property type="entry name" value="A-D-PHexomutase_C"/>
</dbReference>
<keyword evidence="11" id="KW-1133">Transmembrane helix</keyword>
<comment type="similarity">
    <text evidence="4">Belongs to the phosphohexose mutase family.</text>
</comment>
<dbReference type="InterPro" id="IPR016055">
    <property type="entry name" value="A-D-PHexomutase_a/b/a-I/II/III"/>
</dbReference>
<feature type="compositionally biased region" description="Basic residues" evidence="10">
    <location>
        <begin position="1"/>
        <end position="11"/>
    </location>
</feature>
<keyword evidence="6" id="KW-0597">Phosphoprotein</keyword>
<evidence type="ECO:0000256" key="9">
    <source>
        <dbReference type="ARBA" id="ARBA00023235"/>
    </source>
</evidence>
<feature type="domain" description="Alpha-D-phosphohexomutase C-terminal" evidence="12">
    <location>
        <begin position="750"/>
        <end position="822"/>
    </location>
</feature>
<dbReference type="Pfam" id="PF02879">
    <property type="entry name" value="PGM_PMM_II"/>
    <property type="match status" value="1"/>
</dbReference>
<evidence type="ECO:0000259" key="14">
    <source>
        <dbReference type="Pfam" id="PF02879"/>
    </source>
</evidence>
<dbReference type="SUPFAM" id="SSF55957">
    <property type="entry name" value="Phosphoglucomutase, C-terminal domain"/>
    <property type="match status" value="1"/>
</dbReference>
<name>A0ABZ0ID86_9GAMM</name>
<dbReference type="EC" id="5.4.2.8" evidence="5"/>
<dbReference type="PRINTS" id="PR00509">
    <property type="entry name" value="PGMPMM"/>
</dbReference>
<sequence>MLKLPGKKKPQPGKASTDEQRNTHGVNAKGNLLRSASMFGFAIVLVPLILATAYLALLHAPAQKDALIKSVSDNYAAQQARYIGDSIASLRARVASAVRSPLALQAIAEQSPADIRLVEQAMLDYFPEAVSLRLLPLSDMGTADLAGGFQGLRNHIEVDLVRRVSNNEPAEPEAYQFEGQWLASLTQVTTHPRLPSKRAVVLLTVDADTLEAMLSYPTGMVGEFVLEQRIYSEGADRDVRIASQGNGAKVAASKADIDDTPWRILFVPSPAIVEEASSHVRPPYGILGGLMLCCIVGFLVSMQRSNKALDGELTRIIDGAEHRTPLDVHIPQLVPLAKDLRKLTLRRARMGNTSNIVPAVDTHSAAPTNTAMTSVDGPAEHGLSPNIFRAYDIRGVADSDLDDETVYRIGSAIGTIAGEMGEQTLCIGYDGRASSSRIKGVLEKAILQAGRDVIDIGLVPTPLLYFATSLLEAKSGVMITGSHNPAEYNGMKIVLKGQTIAEGTIEKIRNIAQTGRFSKGTGHVIQRDVVGEYLDEVVSDIAIAVPLKVVVDAGNGATGHIAPALLEELGCEVIPLFCEVDGRFPNRSPDTSNEDNLGALVREVISNDADFGVAYDGDGDRVVVVTGSGQIIRSDTLMMIFARDVVTRNPGADVVYDVKCSRNLAQLITGLGGRPVLWKTGHALMKEKMVETGALLGGEFSGHIFFGERWYGFDDGMYATGRLAEILSSQDQNIDDFIADLPVAVSTPEILVPVPDAEKFALMKKFVESARFVDGKPNDLDGLRVDFQDGWGLLRASNTGPALTARFEASDEAGLEKIQGLFREQLAAVAPDLTIPF</sequence>
<comment type="catalytic activity">
    <reaction evidence="1">
        <text>alpha-D-mannose 1-phosphate = D-mannose 6-phosphate</text>
        <dbReference type="Rhea" id="RHEA:11140"/>
        <dbReference type="ChEBI" id="CHEBI:58409"/>
        <dbReference type="ChEBI" id="CHEBI:58735"/>
        <dbReference type="EC" id="5.4.2.8"/>
    </reaction>
</comment>
<dbReference type="CDD" id="cd03089">
    <property type="entry name" value="PMM_PGM"/>
    <property type="match status" value="1"/>
</dbReference>
<keyword evidence="9" id="KW-0413">Isomerase</keyword>
<dbReference type="RefSeq" id="WP_407328364.1">
    <property type="nucleotide sequence ID" value="NZ_CP136865.1"/>
</dbReference>
<evidence type="ECO:0000256" key="4">
    <source>
        <dbReference type="ARBA" id="ARBA00010231"/>
    </source>
</evidence>
<dbReference type="InterPro" id="IPR005841">
    <property type="entry name" value="Alpha-D-phosphohexomutase_SF"/>
</dbReference>
<evidence type="ECO:0000256" key="5">
    <source>
        <dbReference type="ARBA" id="ARBA00012730"/>
    </source>
</evidence>
<keyword evidence="8" id="KW-0460">Magnesium</keyword>
<dbReference type="InterPro" id="IPR005846">
    <property type="entry name" value="A-D-PHexomutase_a/b/a-III"/>
</dbReference>
<feature type="region of interest" description="Disordered" evidence="10">
    <location>
        <begin position="1"/>
        <end position="26"/>
    </location>
</feature>
<dbReference type="Pfam" id="PF00408">
    <property type="entry name" value="PGM_PMM_IV"/>
    <property type="match status" value="1"/>
</dbReference>
<dbReference type="Pfam" id="PF02880">
    <property type="entry name" value="PGM_PMM_III"/>
    <property type="match status" value="1"/>
</dbReference>
<dbReference type="InterPro" id="IPR005845">
    <property type="entry name" value="A-D-PHexomutase_a/b/a-II"/>
</dbReference>
<organism evidence="16 17">
    <name type="scientific">Congregibacter brevis</name>
    <dbReference type="NCBI Taxonomy" id="3081201"/>
    <lineage>
        <taxon>Bacteria</taxon>
        <taxon>Pseudomonadati</taxon>
        <taxon>Pseudomonadota</taxon>
        <taxon>Gammaproteobacteria</taxon>
        <taxon>Cellvibrionales</taxon>
        <taxon>Halieaceae</taxon>
        <taxon>Congregibacter</taxon>
    </lineage>
</organism>
<feature type="domain" description="Alpha-D-phosphohexomutase alpha/beta/alpha" evidence="15">
    <location>
        <begin position="634"/>
        <end position="741"/>
    </location>
</feature>
<dbReference type="EMBL" id="CP136865">
    <property type="protein sequence ID" value="WOJ97497.1"/>
    <property type="molecule type" value="Genomic_DNA"/>
</dbReference>
<evidence type="ECO:0000256" key="8">
    <source>
        <dbReference type="ARBA" id="ARBA00022842"/>
    </source>
</evidence>
<feature type="domain" description="Alpha-D-phosphohexomutase alpha/beta/alpha" evidence="14">
    <location>
        <begin position="532"/>
        <end position="629"/>
    </location>
</feature>
<dbReference type="Proteomes" id="UP001626549">
    <property type="component" value="Chromosome"/>
</dbReference>
<feature type="transmembrane region" description="Helical" evidence="11">
    <location>
        <begin position="38"/>
        <end position="60"/>
    </location>
</feature>
<evidence type="ECO:0000256" key="11">
    <source>
        <dbReference type="SAM" id="Phobius"/>
    </source>
</evidence>
<evidence type="ECO:0000256" key="7">
    <source>
        <dbReference type="ARBA" id="ARBA00022723"/>
    </source>
</evidence>
<dbReference type="Pfam" id="PF02878">
    <property type="entry name" value="PGM_PMM_I"/>
    <property type="match status" value="1"/>
</dbReference>
<dbReference type="PANTHER" id="PTHR43771:SF2">
    <property type="entry name" value="PHOSPHOMANNOMUTASE_PHOSPHOGLUCOMUTASE"/>
    <property type="match status" value="1"/>
</dbReference>
<evidence type="ECO:0000313" key="17">
    <source>
        <dbReference type="Proteomes" id="UP001626549"/>
    </source>
</evidence>